<keyword evidence="3" id="KW-1185">Reference proteome</keyword>
<dbReference type="SUPFAM" id="SSF140453">
    <property type="entry name" value="EsxAB dimer-like"/>
    <property type="match status" value="1"/>
</dbReference>
<name>A0ABX0T422_9PSEU</name>
<dbReference type="NCBIfam" id="TIGR03930">
    <property type="entry name" value="WXG100_ESAT6"/>
    <property type="match status" value="1"/>
</dbReference>
<evidence type="ECO:0000313" key="3">
    <source>
        <dbReference type="Proteomes" id="UP000754495"/>
    </source>
</evidence>
<protein>
    <recommendedName>
        <fullName evidence="1">ESAT-6-like protein</fullName>
    </recommendedName>
</protein>
<comment type="similarity">
    <text evidence="1">Belongs to the WXG100 family.</text>
</comment>
<dbReference type="Pfam" id="PF06013">
    <property type="entry name" value="WXG100"/>
    <property type="match status" value="1"/>
</dbReference>
<organism evidence="2 3">
    <name type="scientific">Amycolatopsis viridis</name>
    <dbReference type="NCBI Taxonomy" id="185678"/>
    <lineage>
        <taxon>Bacteria</taxon>
        <taxon>Bacillati</taxon>
        <taxon>Actinomycetota</taxon>
        <taxon>Actinomycetes</taxon>
        <taxon>Pseudonocardiales</taxon>
        <taxon>Pseudonocardiaceae</taxon>
        <taxon>Amycolatopsis</taxon>
    </lineage>
</organism>
<dbReference type="InterPro" id="IPR010310">
    <property type="entry name" value="T7SS_ESAT-6-like"/>
</dbReference>
<dbReference type="RefSeq" id="WP_243871340.1">
    <property type="nucleotide sequence ID" value="NZ_JAANOU010000001.1"/>
</dbReference>
<dbReference type="Proteomes" id="UP000754495">
    <property type="component" value="Unassembled WGS sequence"/>
</dbReference>
<dbReference type="Gene3D" id="1.10.287.1060">
    <property type="entry name" value="ESAT-6-like"/>
    <property type="match status" value="1"/>
</dbReference>
<gene>
    <name evidence="2" type="ORF">FHX46_005179</name>
</gene>
<accession>A0ABX0T422</accession>
<proteinExistence type="inferred from homology"/>
<dbReference type="InterPro" id="IPR036689">
    <property type="entry name" value="ESAT-6-like_sf"/>
</dbReference>
<sequence length="104" mass="11391">MDGFAGDPAQFADAHLKISETKLAMDQNLMQLARNIEATHAGWTGRAAKVFTEVMDAFGEKGSKLNSVLDDIAELLKKSGIKYEQHDEEVQQKLSPLQAALEGM</sequence>
<dbReference type="EMBL" id="JAANOU010000001">
    <property type="protein sequence ID" value="NIH82649.1"/>
    <property type="molecule type" value="Genomic_DNA"/>
</dbReference>
<evidence type="ECO:0000256" key="1">
    <source>
        <dbReference type="RuleBase" id="RU362001"/>
    </source>
</evidence>
<reference evidence="2 3" key="1">
    <citation type="submission" date="2020-03" db="EMBL/GenBank/DDBJ databases">
        <title>Sequencing the genomes of 1000 actinobacteria strains.</title>
        <authorList>
            <person name="Klenk H.-P."/>
        </authorList>
    </citation>
    <scope>NUCLEOTIDE SEQUENCE [LARGE SCALE GENOMIC DNA]</scope>
    <source>
        <strain evidence="2 3">DSM 45668</strain>
    </source>
</reference>
<comment type="caution">
    <text evidence="2">The sequence shown here is derived from an EMBL/GenBank/DDBJ whole genome shotgun (WGS) entry which is preliminary data.</text>
</comment>
<evidence type="ECO:0000313" key="2">
    <source>
        <dbReference type="EMBL" id="NIH82649.1"/>
    </source>
</evidence>